<name>A0ABW1S0C8_9LACO</name>
<dbReference type="InterPro" id="IPR001807">
    <property type="entry name" value="ClC"/>
</dbReference>
<feature type="transmembrane region" description="Helical" evidence="5">
    <location>
        <begin position="7"/>
        <end position="30"/>
    </location>
</feature>
<dbReference type="RefSeq" id="WP_137629630.1">
    <property type="nucleotide sequence ID" value="NZ_BJDJ01000028.1"/>
</dbReference>
<dbReference type="SUPFAM" id="SSF81340">
    <property type="entry name" value="Clc chloride channel"/>
    <property type="match status" value="1"/>
</dbReference>
<organism evidence="6 7">
    <name type="scientific">Lactiplantibacillus daowaiensis</name>
    <dbReference type="NCBI Taxonomy" id="2559918"/>
    <lineage>
        <taxon>Bacteria</taxon>
        <taxon>Bacillati</taxon>
        <taxon>Bacillota</taxon>
        <taxon>Bacilli</taxon>
        <taxon>Lactobacillales</taxon>
        <taxon>Lactobacillaceae</taxon>
        <taxon>Lactiplantibacillus</taxon>
    </lineage>
</organism>
<keyword evidence="3 5" id="KW-1133">Transmembrane helix</keyword>
<feature type="transmembrane region" description="Helical" evidence="5">
    <location>
        <begin position="285"/>
        <end position="307"/>
    </location>
</feature>
<dbReference type="Gene3D" id="1.10.3080.10">
    <property type="entry name" value="Clc chloride channel"/>
    <property type="match status" value="1"/>
</dbReference>
<keyword evidence="7" id="KW-1185">Reference proteome</keyword>
<accession>A0ABW1S0C8</accession>
<proteinExistence type="predicted"/>
<feature type="transmembrane region" description="Helical" evidence="5">
    <location>
        <begin position="213"/>
        <end position="232"/>
    </location>
</feature>
<reference evidence="7" key="1">
    <citation type="journal article" date="2019" name="Int. J. Syst. Evol. Microbiol.">
        <title>The Global Catalogue of Microorganisms (GCM) 10K type strain sequencing project: providing services to taxonomists for standard genome sequencing and annotation.</title>
        <authorList>
            <consortium name="The Broad Institute Genomics Platform"/>
            <consortium name="The Broad Institute Genome Sequencing Center for Infectious Disease"/>
            <person name="Wu L."/>
            <person name="Ma J."/>
        </authorList>
    </citation>
    <scope>NUCLEOTIDE SEQUENCE [LARGE SCALE GENOMIC DNA]</scope>
    <source>
        <strain evidence="7">CCM 8933</strain>
    </source>
</reference>
<dbReference type="EMBL" id="JBHSSC010000031">
    <property type="protein sequence ID" value="MFC6181020.1"/>
    <property type="molecule type" value="Genomic_DNA"/>
</dbReference>
<feature type="transmembrane region" description="Helical" evidence="5">
    <location>
        <begin position="42"/>
        <end position="59"/>
    </location>
</feature>
<comment type="caution">
    <text evidence="6">The sequence shown here is derived from an EMBL/GenBank/DDBJ whole genome shotgun (WGS) entry which is preliminary data.</text>
</comment>
<comment type="subcellular location">
    <subcellularLocation>
        <location evidence="1">Membrane</location>
        <topology evidence="1">Multi-pass membrane protein</topology>
    </subcellularLocation>
</comment>
<evidence type="ECO:0000256" key="4">
    <source>
        <dbReference type="ARBA" id="ARBA00023136"/>
    </source>
</evidence>
<feature type="transmembrane region" description="Helical" evidence="5">
    <location>
        <begin position="175"/>
        <end position="193"/>
    </location>
</feature>
<evidence type="ECO:0000256" key="3">
    <source>
        <dbReference type="ARBA" id="ARBA00022989"/>
    </source>
</evidence>
<keyword evidence="4 5" id="KW-0472">Membrane</keyword>
<dbReference type="InterPro" id="IPR014743">
    <property type="entry name" value="Cl-channel_core"/>
</dbReference>
<sequence>MTRSLKIINYGLVLSAIIALIVSGFLVILNQVVQIYLNEQDWFGQLLLIIGGSGLLWFFEKKWPQTPQLAPQALAALHGQSAITLRPAWQNLLVGIIILGCGAGVAPGTILISVTITLSIWLAEKLRYVYFHYARWQQLTIFNQLRRLGCRRQYRLSYRQQHVTQPGQQRLKQGLIGLFILNGLTVFILSQRLTHQPRLVTPLVADNWQWSNIWSVLPIILFTASFAHLWQWGKQQCQRWLHHWSLAVRIGVGGILIYILTRLVPQVLFSGQLRLPQLIAQWSNLAPVTLLLLAGIKLGFLALCLQLGWTGGDFLPSLVVGFLVSFAVAQWLPQVTASFWVALIATSLTGSLVQRPLLAGIIVALFCPASLWPVVGCAAFGTWGLAKIWPIND</sequence>
<feature type="transmembrane region" description="Helical" evidence="5">
    <location>
        <begin position="244"/>
        <end position="265"/>
    </location>
</feature>
<evidence type="ECO:0000256" key="5">
    <source>
        <dbReference type="SAM" id="Phobius"/>
    </source>
</evidence>
<protein>
    <submittedName>
        <fullName evidence="6">Chloride channel protein</fullName>
    </submittedName>
</protein>
<keyword evidence="2 5" id="KW-0812">Transmembrane</keyword>
<feature type="transmembrane region" description="Helical" evidence="5">
    <location>
        <begin position="92"/>
        <end position="122"/>
    </location>
</feature>
<evidence type="ECO:0000256" key="1">
    <source>
        <dbReference type="ARBA" id="ARBA00004141"/>
    </source>
</evidence>
<evidence type="ECO:0000256" key="2">
    <source>
        <dbReference type="ARBA" id="ARBA00022692"/>
    </source>
</evidence>
<feature type="transmembrane region" description="Helical" evidence="5">
    <location>
        <begin position="360"/>
        <end position="386"/>
    </location>
</feature>
<evidence type="ECO:0000313" key="7">
    <source>
        <dbReference type="Proteomes" id="UP001596282"/>
    </source>
</evidence>
<dbReference type="Proteomes" id="UP001596282">
    <property type="component" value="Unassembled WGS sequence"/>
</dbReference>
<dbReference type="Pfam" id="PF00654">
    <property type="entry name" value="Voltage_CLC"/>
    <property type="match status" value="1"/>
</dbReference>
<gene>
    <name evidence="6" type="ORF">ACFP5Y_07300</name>
</gene>
<evidence type="ECO:0000313" key="6">
    <source>
        <dbReference type="EMBL" id="MFC6181020.1"/>
    </source>
</evidence>